<evidence type="ECO:0000313" key="9">
    <source>
        <dbReference type="EMBL" id="GAC90914.1"/>
    </source>
</evidence>
<dbReference type="GO" id="GO:0010181">
    <property type="term" value="F:FMN binding"/>
    <property type="evidence" value="ECO:0007669"/>
    <property type="project" value="InterPro"/>
</dbReference>
<dbReference type="GO" id="GO:0016651">
    <property type="term" value="F:oxidoreductase activity, acting on NAD(P)H"/>
    <property type="evidence" value="ECO:0007669"/>
    <property type="project" value="UniProtKB-ARBA"/>
</dbReference>
<evidence type="ECO:0000256" key="5">
    <source>
        <dbReference type="ARBA" id="ARBA00022630"/>
    </source>
</evidence>
<accession>R4G0R6</accession>
<dbReference type="SUPFAM" id="SSF52218">
    <property type="entry name" value="Flavoproteins"/>
    <property type="match status" value="1"/>
</dbReference>
<evidence type="ECO:0000256" key="6">
    <source>
        <dbReference type="ARBA" id="ARBA00022643"/>
    </source>
</evidence>
<dbReference type="InterPro" id="IPR050619">
    <property type="entry name" value="Flavodoxin"/>
</dbReference>
<dbReference type="PANTHER" id="PTHR42809:SF1">
    <property type="entry name" value="FLAVODOXIN 1"/>
    <property type="match status" value="1"/>
</dbReference>
<evidence type="ECO:0000259" key="8">
    <source>
        <dbReference type="PROSITE" id="PS50902"/>
    </source>
</evidence>
<dbReference type="InterPro" id="IPR029039">
    <property type="entry name" value="Flavoprotein-like_sf"/>
</dbReference>
<evidence type="ECO:0000256" key="1">
    <source>
        <dbReference type="ARBA" id="ARBA00001917"/>
    </source>
</evidence>
<dbReference type="EMBL" id="BARH01000010">
    <property type="protein sequence ID" value="GAC90914.1"/>
    <property type="molecule type" value="Genomic_DNA"/>
</dbReference>
<reference evidence="10" key="1">
    <citation type="journal article" date="2013" name="Genome">
        <title>Draft Genome Sequence of a Thermophilic Member of the Bacillaceae, Anoxybacillus flavithermus Strain Kn10, Isolated from the Kan-nawa Hot Spring in Japan.</title>
        <authorList>
            <person name="Matsutani M."/>
            <person name="Shirakihara Y."/>
            <person name="Imada K."/>
            <person name="Yakushi T."/>
            <person name="Matsushita K."/>
        </authorList>
    </citation>
    <scope>NUCLEOTIDE SEQUENCE [LARGE SCALE GENOMIC DNA]</scope>
    <source>
        <strain evidence="10">NBRC 109594</strain>
    </source>
</reference>
<dbReference type="Pfam" id="PF00258">
    <property type="entry name" value="Flavodoxin_1"/>
    <property type="match status" value="1"/>
</dbReference>
<dbReference type="Proteomes" id="UP000013057">
    <property type="component" value="Unassembled WGS sequence"/>
</dbReference>
<comment type="function">
    <text evidence="2">Low-potential electron donor to a number of redox enzymes.</text>
</comment>
<sequence length="174" mass="19927">MRRLLIVGGRKMNVLICYTSKTGNTKEVALLIEEAFCSYGHAVKTIDIEHIFAIESLIHEAHLLLFGSYTWGNGQLPDEMRKLFRFLIKERNLPLPPVALFGTGDQMWPYYCRAVDEMAYHLRKVTTVLGTLKIEQSPRGHQQHLPTVFVQQLLEEVDRFVIDESKIARAVASK</sequence>
<keyword evidence="4" id="KW-0813">Transport</keyword>
<gene>
    <name evidence="9" type="ORF">KN10_1350</name>
</gene>
<organism evidence="9 10">
    <name type="scientific">Anoxybacillus flavithermus NBRC 109594</name>
    <dbReference type="NCBI Taxonomy" id="1315967"/>
    <lineage>
        <taxon>Bacteria</taxon>
        <taxon>Bacillati</taxon>
        <taxon>Bacillota</taxon>
        <taxon>Bacilli</taxon>
        <taxon>Bacillales</taxon>
        <taxon>Anoxybacillaceae</taxon>
        <taxon>Anoxybacillus</taxon>
    </lineage>
</organism>
<dbReference type="PROSITE" id="PS50902">
    <property type="entry name" value="FLAVODOXIN_LIKE"/>
    <property type="match status" value="1"/>
</dbReference>
<comment type="similarity">
    <text evidence="3">Belongs to the flavodoxin family.</text>
</comment>
<keyword evidence="5" id="KW-0285">Flavoprotein</keyword>
<comment type="cofactor">
    <cofactor evidence="1">
        <name>FMN</name>
        <dbReference type="ChEBI" id="CHEBI:58210"/>
    </cofactor>
</comment>
<keyword evidence="6" id="KW-0288">FMN</keyword>
<comment type="caution">
    <text evidence="9">The sequence shown here is derived from an EMBL/GenBank/DDBJ whole genome shotgun (WGS) entry which is preliminary data.</text>
</comment>
<evidence type="ECO:0000256" key="2">
    <source>
        <dbReference type="ARBA" id="ARBA00003297"/>
    </source>
</evidence>
<dbReference type="Gene3D" id="3.40.50.360">
    <property type="match status" value="1"/>
</dbReference>
<dbReference type="PANTHER" id="PTHR42809">
    <property type="entry name" value="FLAVODOXIN 2"/>
    <property type="match status" value="1"/>
</dbReference>
<name>R4G0R6_9BACL</name>
<dbReference type="AlphaFoldDB" id="R4G0R6"/>
<evidence type="ECO:0000256" key="4">
    <source>
        <dbReference type="ARBA" id="ARBA00022448"/>
    </source>
</evidence>
<evidence type="ECO:0000256" key="3">
    <source>
        <dbReference type="ARBA" id="ARBA00005267"/>
    </source>
</evidence>
<protein>
    <submittedName>
        <fullName evidence="9">Flavodoxin</fullName>
    </submittedName>
</protein>
<feature type="domain" description="Flavodoxin-like" evidence="8">
    <location>
        <begin position="14"/>
        <end position="161"/>
    </location>
</feature>
<evidence type="ECO:0000256" key="7">
    <source>
        <dbReference type="ARBA" id="ARBA00022982"/>
    </source>
</evidence>
<dbReference type="InterPro" id="IPR008254">
    <property type="entry name" value="Flavodoxin/NO_synth"/>
</dbReference>
<proteinExistence type="inferred from homology"/>
<keyword evidence="7" id="KW-0249">Electron transport</keyword>
<evidence type="ECO:0000313" key="10">
    <source>
        <dbReference type="Proteomes" id="UP000013057"/>
    </source>
</evidence>